<name>A0A5B6VWJ2_9ROSI</name>
<sequence length="136" mass="15493">MNFPKSLVGPKIKNEYVCLVDSTTTHIILKVREYFSKLIASGANVNVISGSANLIEGFGRAIILLPRGKYFVIDDALFLSKSQRNLLSFKDIRQNGYHIETTSEKNIKYLQIIKVVSRTKYILEKLLALSFVRQIR</sequence>
<dbReference type="InterPro" id="IPR054722">
    <property type="entry name" value="PolX-like_BBD"/>
</dbReference>
<accession>A0A5B6VWJ2</accession>
<organism evidence="2 3">
    <name type="scientific">Gossypium australe</name>
    <dbReference type="NCBI Taxonomy" id="47621"/>
    <lineage>
        <taxon>Eukaryota</taxon>
        <taxon>Viridiplantae</taxon>
        <taxon>Streptophyta</taxon>
        <taxon>Embryophyta</taxon>
        <taxon>Tracheophyta</taxon>
        <taxon>Spermatophyta</taxon>
        <taxon>Magnoliopsida</taxon>
        <taxon>eudicotyledons</taxon>
        <taxon>Gunneridae</taxon>
        <taxon>Pentapetalae</taxon>
        <taxon>rosids</taxon>
        <taxon>malvids</taxon>
        <taxon>Malvales</taxon>
        <taxon>Malvaceae</taxon>
        <taxon>Malvoideae</taxon>
        <taxon>Gossypium</taxon>
    </lineage>
</organism>
<feature type="domain" description="Retrovirus-related Pol polyprotein from transposon TNT 1-94-like beta-barrel" evidence="1">
    <location>
        <begin position="19"/>
        <end position="97"/>
    </location>
</feature>
<evidence type="ECO:0000313" key="2">
    <source>
        <dbReference type="EMBL" id="KAA3473207.1"/>
    </source>
</evidence>
<reference evidence="3" key="1">
    <citation type="journal article" date="2019" name="Plant Biotechnol. J.">
        <title>Genome sequencing of the Australian wild diploid species Gossypium australe highlights disease resistance and delayed gland morphogenesis.</title>
        <authorList>
            <person name="Cai Y."/>
            <person name="Cai X."/>
            <person name="Wang Q."/>
            <person name="Wang P."/>
            <person name="Zhang Y."/>
            <person name="Cai C."/>
            <person name="Xu Y."/>
            <person name="Wang K."/>
            <person name="Zhou Z."/>
            <person name="Wang C."/>
            <person name="Geng S."/>
            <person name="Li B."/>
            <person name="Dong Q."/>
            <person name="Hou Y."/>
            <person name="Wang H."/>
            <person name="Ai P."/>
            <person name="Liu Z."/>
            <person name="Yi F."/>
            <person name="Sun M."/>
            <person name="An G."/>
            <person name="Cheng J."/>
            <person name="Zhang Y."/>
            <person name="Shi Q."/>
            <person name="Xie Y."/>
            <person name="Shi X."/>
            <person name="Chang Y."/>
            <person name="Huang F."/>
            <person name="Chen Y."/>
            <person name="Hong S."/>
            <person name="Mi L."/>
            <person name="Sun Q."/>
            <person name="Zhang L."/>
            <person name="Zhou B."/>
            <person name="Peng R."/>
            <person name="Zhang X."/>
            <person name="Liu F."/>
        </authorList>
    </citation>
    <scope>NUCLEOTIDE SEQUENCE [LARGE SCALE GENOMIC DNA]</scope>
    <source>
        <strain evidence="3">cv. PA1801</strain>
    </source>
</reference>
<evidence type="ECO:0000259" key="1">
    <source>
        <dbReference type="Pfam" id="PF22936"/>
    </source>
</evidence>
<comment type="caution">
    <text evidence="2">The sequence shown here is derived from an EMBL/GenBank/DDBJ whole genome shotgun (WGS) entry which is preliminary data.</text>
</comment>
<protein>
    <submittedName>
        <fullName evidence="2">Integrase, catalytic core</fullName>
    </submittedName>
</protein>
<dbReference type="Proteomes" id="UP000325315">
    <property type="component" value="Unassembled WGS sequence"/>
</dbReference>
<evidence type="ECO:0000313" key="3">
    <source>
        <dbReference type="Proteomes" id="UP000325315"/>
    </source>
</evidence>
<dbReference type="Pfam" id="PF22936">
    <property type="entry name" value="Pol_BBD"/>
    <property type="match status" value="1"/>
</dbReference>
<dbReference type="EMBL" id="SMMG02000005">
    <property type="protein sequence ID" value="KAA3473207.1"/>
    <property type="molecule type" value="Genomic_DNA"/>
</dbReference>
<dbReference type="OrthoDB" id="1113265at2759"/>
<proteinExistence type="predicted"/>
<gene>
    <name evidence="2" type="ORF">EPI10_023608</name>
</gene>
<dbReference type="AlphaFoldDB" id="A0A5B6VWJ2"/>
<keyword evidence="3" id="KW-1185">Reference proteome</keyword>